<sequence>MVIKGTPGRVHGRRSVAPPLDSQVGIHRRQRLRRAPGRQDGALLGGAAAPLQLPVPAELRRRRRQPRRGGGRRHAGGGRRRRGGRDGRSVRQRARYTGAGVPWSVEDRHAVLGGPEKLGAQAIQVACHAQKFFSQADQRKEEEQQPSLVQPLWFRIVSVDLSVNPSSTTIQSCHEPSER</sequence>
<keyword evidence="3" id="KW-1185">Reference proteome</keyword>
<dbReference type="AlphaFoldDB" id="A0A8T0XJW6"/>
<proteinExistence type="predicted"/>
<reference evidence="2" key="1">
    <citation type="submission" date="2020-05" db="EMBL/GenBank/DDBJ databases">
        <title>WGS assembly of Panicum virgatum.</title>
        <authorList>
            <person name="Lovell J.T."/>
            <person name="Jenkins J."/>
            <person name="Shu S."/>
            <person name="Juenger T.E."/>
            <person name="Schmutz J."/>
        </authorList>
    </citation>
    <scope>NUCLEOTIDE SEQUENCE</scope>
    <source>
        <strain evidence="2">AP13</strain>
    </source>
</reference>
<organism evidence="2 3">
    <name type="scientific">Panicum virgatum</name>
    <name type="common">Blackwell switchgrass</name>
    <dbReference type="NCBI Taxonomy" id="38727"/>
    <lineage>
        <taxon>Eukaryota</taxon>
        <taxon>Viridiplantae</taxon>
        <taxon>Streptophyta</taxon>
        <taxon>Embryophyta</taxon>
        <taxon>Tracheophyta</taxon>
        <taxon>Spermatophyta</taxon>
        <taxon>Magnoliopsida</taxon>
        <taxon>Liliopsida</taxon>
        <taxon>Poales</taxon>
        <taxon>Poaceae</taxon>
        <taxon>PACMAD clade</taxon>
        <taxon>Panicoideae</taxon>
        <taxon>Panicodae</taxon>
        <taxon>Paniceae</taxon>
        <taxon>Panicinae</taxon>
        <taxon>Panicum</taxon>
        <taxon>Panicum sect. Hiantes</taxon>
    </lineage>
</organism>
<accession>A0A8T0XJW6</accession>
<dbReference type="Proteomes" id="UP000823388">
    <property type="component" value="Chromosome 1K"/>
</dbReference>
<evidence type="ECO:0000313" key="3">
    <source>
        <dbReference type="Proteomes" id="UP000823388"/>
    </source>
</evidence>
<name>A0A8T0XJW6_PANVG</name>
<protein>
    <submittedName>
        <fullName evidence="2">Uncharacterized protein</fullName>
    </submittedName>
</protein>
<dbReference type="EMBL" id="CM029037">
    <property type="protein sequence ID" value="KAG2657604.1"/>
    <property type="molecule type" value="Genomic_DNA"/>
</dbReference>
<evidence type="ECO:0000313" key="2">
    <source>
        <dbReference type="EMBL" id="KAG2657604.1"/>
    </source>
</evidence>
<feature type="compositionally biased region" description="Basic residues" evidence="1">
    <location>
        <begin position="26"/>
        <end position="36"/>
    </location>
</feature>
<feature type="region of interest" description="Disordered" evidence="1">
    <location>
        <begin position="1"/>
        <end position="100"/>
    </location>
</feature>
<feature type="compositionally biased region" description="Low complexity" evidence="1">
    <location>
        <begin position="41"/>
        <end position="57"/>
    </location>
</feature>
<evidence type="ECO:0000256" key="1">
    <source>
        <dbReference type="SAM" id="MobiDB-lite"/>
    </source>
</evidence>
<feature type="compositionally biased region" description="Basic residues" evidence="1">
    <location>
        <begin position="60"/>
        <end position="83"/>
    </location>
</feature>
<gene>
    <name evidence="2" type="ORF">PVAP13_1KG203105</name>
</gene>
<comment type="caution">
    <text evidence="2">The sequence shown here is derived from an EMBL/GenBank/DDBJ whole genome shotgun (WGS) entry which is preliminary data.</text>
</comment>